<dbReference type="EMBL" id="JAIQCV010000011">
    <property type="protein sequence ID" value="KAH1046898.1"/>
    <property type="molecule type" value="Genomic_DNA"/>
</dbReference>
<keyword evidence="3" id="KW-1185">Reference proteome</keyword>
<reference evidence="2 3" key="1">
    <citation type="journal article" date="2021" name="Plant Biotechnol. J.">
        <title>Multi-omics assisted identification of the key and species-specific regulatory components of drought-tolerant mechanisms in Gossypium stocksii.</title>
        <authorList>
            <person name="Yu D."/>
            <person name="Ke L."/>
            <person name="Zhang D."/>
            <person name="Wu Y."/>
            <person name="Sun Y."/>
            <person name="Mei J."/>
            <person name="Sun J."/>
            <person name="Sun Y."/>
        </authorList>
    </citation>
    <scope>NUCLEOTIDE SEQUENCE [LARGE SCALE GENOMIC DNA]</scope>
    <source>
        <strain evidence="3">cv. E1</strain>
        <tissue evidence="2">Leaf</tissue>
    </source>
</reference>
<feature type="chain" id="PRO_5038669783" evidence="1">
    <location>
        <begin position="20"/>
        <end position="143"/>
    </location>
</feature>
<protein>
    <submittedName>
        <fullName evidence="2">Uncharacterized protein</fullName>
    </submittedName>
</protein>
<dbReference type="Proteomes" id="UP000828251">
    <property type="component" value="Unassembled WGS sequence"/>
</dbReference>
<organism evidence="2 3">
    <name type="scientific">Gossypium stocksii</name>
    <dbReference type="NCBI Taxonomy" id="47602"/>
    <lineage>
        <taxon>Eukaryota</taxon>
        <taxon>Viridiplantae</taxon>
        <taxon>Streptophyta</taxon>
        <taxon>Embryophyta</taxon>
        <taxon>Tracheophyta</taxon>
        <taxon>Spermatophyta</taxon>
        <taxon>Magnoliopsida</taxon>
        <taxon>eudicotyledons</taxon>
        <taxon>Gunneridae</taxon>
        <taxon>Pentapetalae</taxon>
        <taxon>rosids</taxon>
        <taxon>malvids</taxon>
        <taxon>Malvales</taxon>
        <taxon>Malvaceae</taxon>
        <taxon>Malvoideae</taxon>
        <taxon>Gossypium</taxon>
    </lineage>
</organism>
<proteinExistence type="predicted"/>
<name>A0A9D3UKT1_9ROSI</name>
<evidence type="ECO:0000256" key="1">
    <source>
        <dbReference type="SAM" id="SignalP"/>
    </source>
</evidence>
<evidence type="ECO:0000313" key="2">
    <source>
        <dbReference type="EMBL" id="KAH1046898.1"/>
    </source>
</evidence>
<feature type="non-terminal residue" evidence="2">
    <location>
        <position position="1"/>
    </location>
</feature>
<comment type="caution">
    <text evidence="2">The sequence shown here is derived from an EMBL/GenBank/DDBJ whole genome shotgun (WGS) entry which is preliminary data.</text>
</comment>
<feature type="signal peptide" evidence="1">
    <location>
        <begin position="1"/>
        <end position="19"/>
    </location>
</feature>
<dbReference type="AlphaFoldDB" id="A0A9D3UKT1"/>
<keyword evidence="1" id="KW-0732">Signal</keyword>
<gene>
    <name evidence="2" type="ORF">J1N35_037682</name>
</gene>
<sequence>TLEWLSSLTLLQLSSLCLTFDCANQNALARNYFPYKADVVTQVLCYDISSSGCFQGYVVTSSGCVSTLKVVLAFFYSAPYVTASNVSCCNLATSIELPHLLMVFCMLTKLYNSMREKPMAPSMRVRRDSKHVNLYNAFMAYSV</sequence>
<accession>A0A9D3UKT1</accession>
<evidence type="ECO:0000313" key="3">
    <source>
        <dbReference type="Proteomes" id="UP000828251"/>
    </source>
</evidence>